<proteinExistence type="evidence at transcript level"/>
<sequence>MPRTTVVESSGCPPLRALTTDILGLVKVVEAHARPAGAAKVVETWGAPDASRAIVAASLADRAADPVLAVARRNGVVELLNPLNGSALAAVKTAGSAPNDSGAEGDPLAALHLFARQTSDSILGKQMFFVACSCQTNHSTSSLLILFTDWMVIRAGN</sequence>
<dbReference type="InterPro" id="IPR037379">
    <property type="entry name" value="WDR74/Nsa1"/>
</dbReference>
<dbReference type="PANTHER" id="PTHR16038">
    <property type="entry name" value="NOP SEVEN ASSOCIATED PROTEIN 1"/>
    <property type="match status" value="1"/>
</dbReference>
<accession>B6UF36</accession>
<dbReference type="GO" id="GO:0005730">
    <property type="term" value="C:nucleolus"/>
    <property type="evidence" value="ECO:0007669"/>
    <property type="project" value="InterPro"/>
</dbReference>
<organism evidence="1">
    <name type="scientific">Zea mays</name>
    <name type="common">Maize</name>
    <dbReference type="NCBI Taxonomy" id="4577"/>
    <lineage>
        <taxon>Eukaryota</taxon>
        <taxon>Viridiplantae</taxon>
        <taxon>Streptophyta</taxon>
        <taxon>Embryophyta</taxon>
        <taxon>Tracheophyta</taxon>
        <taxon>Spermatophyta</taxon>
        <taxon>Magnoliopsida</taxon>
        <taxon>Liliopsida</taxon>
        <taxon>Poales</taxon>
        <taxon>Poaceae</taxon>
        <taxon>PACMAD clade</taxon>
        <taxon>Panicoideae</taxon>
        <taxon>Andropogonodae</taxon>
        <taxon>Andropogoneae</taxon>
        <taxon>Tripsacinae</taxon>
        <taxon>Zea</taxon>
    </lineage>
</organism>
<reference evidence="1" key="1">
    <citation type="journal article" date="2009" name="Plant Mol. Biol.">
        <title>Insights into corn genes derived from large-scale cDNA sequencing.</title>
        <authorList>
            <person name="Alexandrov N.N."/>
            <person name="Brover V.V."/>
            <person name="Freidin S."/>
            <person name="Troukhan M.E."/>
            <person name="Tatarinova T.V."/>
            <person name="Zhang H."/>
            <person name="Swaller T.J."/>
            <person name="Lu Y.P."/>
            <person name="Bouck J."/>
            <person name="Flavell R.B."/>
            <person name="Feldmann K.A."/>
        </authorList>
    </citation>
    <scope>NUCLEOTIDE SEQUENCE</scope>
</reference>
<dbReference type="ExpressionAtlas" id="B6UF36">
    <property type="expression patterns" value="baseline and differential"/>
</dbReference>
<protein>
    <submittedName>
        <fullName evidence="1">Uncharacterized protein</fullName>
    </submittedName>
</protein>
<evidence type="ECO:0000313" key="1">
    <source>
        <dbReference type="EMBL" id="ACG47969.1"/>
    </source>
</evidence>
<name>B6UF36_MAIZE</name>
<dbReference type="GO" id="GO:0042273">
    <property type="term" value="P:ribosomal large subunit biogenesis"/>
    <property type="evidence" value="ECO:0007669"/>
    <property type="project" value="InterPro"/>
</dbReference>
<dbReference type="PANTHER" id="PTHR16038:SF4">
    <property type="entry name" value="WD REPEAT-CONTAINING PROTEIN 74"/>
    <property type="match status" value="1"/>
</dbReference>
<dbReference type="AlphaFoldDB" id="B6UF36"/>
<dbReference type="EMBL" id="EU975851">
    <property type="protein sequence ID" value="ACG47969.1"/>
    <property type="molecule type" value="mRNA"/>
</dbReference>